<protein>
    <submittedName>
        <fullName evidence="2">Protein of unassigned function</fullName>
    </submittedName>
</protein>
<keyword evidence="3" id="KW-1185">Reference proteome</keyword>
<evidence type="ECO:0000313" key="3">
    <source>
        <dbReference type="Proteomes" id="UP000029492"/>
    </source>
</evidence>
<sequence>MTAARTRPAATGTAPGTGAGPWRSAPASGWCDAAKGVP</sequence>
<dbReference type="EMBL" id="CP003811">
    <property type="protein sequence ID" value="AIQ90468.1"/>
    <property type="molecule type" value="Genomic_DNA"/>
</dbReference>
<accession>A0A089NXE7</accession>
<name>A0A089NXE7_9HYPH</name>
<gene>
    <name evidence="2" type="ORF">MOC_2713</name>
</gene>
<dbReference type="AlphaFoldDB" id="A0A089NXE7"/>
<organism evidence="2 3">
    <name type="scientific">Methylobacterium oryzae CBMB20</name>
    <dbReference type="NCBI Taxonomy" id="693986"/>
    <lineage>
        <taxon>Bacteria</taxon>
        <taxon>Pseudomonadati</taxon>
        <taxon>Pseudomonadota</taxon>
        <taxon>Alphaproteobacteria</taxon>
        <taxon>Hyphomicrobiales</taxon>
        <taxon>Methylobacteriaceae</taxon>
        <taxon>Methylobacterium</taxon>
    </lineage>
</organism>
<proteinExistence type="predicted"/>
<evidence type="ECO:0000313" key="2">
    <source>
        <dbReference type="EMBL" id="AIQ90468.1"/>
    </source>
</evidence>
<dbReference type="Proteomes" id="UP000029492">
    <property type="component" value="Chromosome"/>
</dbReference>
<dbReference type="KEGG" id="mor:MOC_2713"/>
<dbReference type="HOGENOM" id="CLU_3330043_0_0_5"/>
<feature type="compositionally biased region" description="Low complexity" evidence="1">
    <location>
        <begin position="1"/>
        <end position="16"/>
    </location>
</feature>
<reference evidence="2 3" key="1">
    <citation type="journal article" date="2014" name="PLoS ONE">
        <title>Genome Information of Methylobacterium oryzae, a Plant-Probiotic Methylotroph in the Phyllosphere.</title>
        <authorList>
            <person name="Kwak M.J."/>
            <person name="Jeong H."/>
            <person name="Madhaiyan M."/>
            <person name="Lee Y."/>
            <person name="Sa T.M."/>
            <person name="Oh T.K."/>
            <person name="Kim J.F."/>
        </authorList>
    </citation>
    <scope>NUCLEOTIDE SEQUENCE [LARGE SCALE GENOMIC DNA]</scope>
    <source>
        <strain evidence="2 3">CBMB20</strain>
    </source>
</reference>
<evidence type="ECO:0000256" key="1">
    <source>
        <dbReference type="SAM" id="MobiDB-lite"/>
    </source>
</evidence>
<feature type="region of interest" description="Disordered" evidence="1">
    <location>
        <begin position="1"/>
        <end position="38"/>
    </location>
</feature>